<dbReference type="EMBL" id="LR796542">
    <property type="protein sequence ID" value="CAB4150402.1"/>
    <property type="molecule type" value="Genomic_DNA"/>
</dbReference>
<evidence type="ECO:0000313" key="4">
    <source>
        <dbReference type="EMBL" id="CAB4213592.1"/>
    </source>
</evidence>
<name>A0A6J5SST6_9CAUD</name>
<evidence type="ECO:0000313" key="2">
    <source>
        <dbReference type="EMBL" id="CAB4182943.1"/>
    </source>
</evidence>
<dbReference type="EMBL" id="LR798387">
    <property type="protein sequence ID" value="CAB5228362.1"/>
    <property type="molecule type" value="Genomic_DNA"/>
</dbReference>
<dbReference type="EMBL" id="LR797396">
    <property type="protein sequence ID" value="CAB4213592.1"/>
    <property type="molecule type" value="Genomic_DNA"/>
</dbReference>
<sequence length="100" mass="11686">MTTEKYYRKVAGKTERVKLTEAETLALDLFFQNKLGTIEICQDYGKYKATINQETYYVTYLAVRPWNLEAHVIIAVRHGAAWRTRKVYGGRRLAEYKHPA</sequence>
<dbReference type="EMBL" id="LR797031">
    <property type="protein sequence ID" value="CAB4182943.1"/>
    <property type="molecule type" value="Genomic_DNA"/>
</dbReference>
<accession>A0A6J5SST6</accession>
<dbReference type="EMBL" id="LR797290">
    <property type="protein sequence ID" value="CAB4200027.1"/>
    <property type="molecule type" value="Genomic_DNA"/>
</dbReference>
<dbReference type="EMBL" id="LR797473">
    <property type="protein sequence ID" value="CAB4218608.1"/>
    <property type="molecule type" value="Genomic_DNA"/>
</dbReference>
<proteinExistence type="predicted"/>
<evidence type="ECO:0000313" key="6">
    <source>
        <dbReference type="EMBL" id="CAB5228362.1"/>
    </source>
</evidence>
<evidence type="ECO:0000313" key="5">
    <source>
        <dbReference type="EMBL" id="CAB4218608.1"/>
    </source>
</evidence>
<protein>
    <submittedName>
        <fullName evidence="5">Uncharacterized protein</fullName>
    </submittedName>
</protein>
<evidence type="ECO:0000313" key="1">
    <source>
        <dbReference type="EMBL" id="CAB4150402.1"/>
    </source>
</evidence>
<evidence type="ECO:0000313" key="3">
    <source>
        <dbReference type="EMBL" id="CAB4200027.1"/>
    </source>
</evidence>
<organism evidence="5">
    <name type="scientific">uncultured Caudovirales phage</name>
    <dbReference type="NCBI Taxonomy" id="2100421"/>
    <lineage>
        <taxon>Viruses</taxon>
        <taxon>Duplodnaviria</taxon>
        <taxon>Heunggongvirae</taxon>
        <taxon>Uroviricota</taxon>
        <taxon>Caudoviricetes</taxon>
        <taxon>Peduoviridae</taxon>
        <taxon>Maltschvirus</taxon>
        <taxon>Maltschvirus maltsch</taxon>
    </lineage>
</organism>
<gene>
    <name evidence="2" type="ORF">UFOVP1093_25</name>
    <name evidence="3" type="ORF">UFOVP1340_24</name>
    <name evidence="4" type="ORF">UFOVP1448_54</name>
    <name evidence="6" type="ORF">UFOVP1538_36</name>
    <name evidence="5" type="ORF">UFOVP1600_25</name>
    <name evidence="1" type="ORF">UFOVP569_26</name>
</gene>
<reference evidence="5" key="1">
    <citation type="submission" date="2020-05" db="EMBL/GenBank/DDBJ databases">
        <authorList>
            <person name="Chiriac C."/>
            <person name="Salcher M."/>
            <person name="Ghai R."/>
            <person name="Kavagutti S V."/>
        </authorList>
    </citation>
    <scope>NUCLEOTIDE SEQUENCE</scope>
</reference>